<gene>
    <name evidence="7" type="ORF">F4562_004921</name>
</gene>
<feature type="signal peptide" evidence="6">
    <location>
        <begin position="1"/>
        <end position="25"/>
    </location>
</feature>
<evidence type="ECO:0000313" key="8">
    <source>
        <dbReference type="Proteomes" id="UP000540685"/>
    </source>
</evidence>
<dbReference type="PANTHER" id="PTHR43649">
    <property type="entry name" value="ARABINOSE-BINDING PROTEIN-RELATED"/>
    <property type="match status" value="1"/>
</dbReference>
<dbReference type="AlphaFoldDB" id="A0A7W9IKQ8"/>
<dbReference type="EMBL" id="JACHMP010000001">
    <property type="protein sequence ID" value="MBB5821859.1"/>
    <property type="molecule type" value="Genomic_DNA"/>
</dbReference>
<dbReference type="InterPro" id="IPR006059">
    <property type="entry name" value="SBP"/>
</dbReference>
<dbReference type="Proteomes" id="UP000540685">
    <property type="component" value="Unassembled WGS sequence"/>
</dbReference>
<dbReference type="PROSITE" id="PS51257">
    <property type="entry name" value="PROKAR_LIPOPROTEIN"/>
    <property type="match status" value="1"/>
</dbReference>
<keyword evidence="7" id="KW-0762">Sugar transport</keyword>
<dbReference type="Pfam" id="PF01547">
    <property type="entry name" value="SBP_bac_1"/>
    <property type="match status" value="1"/>
</dbReference>
<dbReference type="SUPFAM" id="SSF53850">
    <property type="entry name" value="Periplasmic binding protein-like II"/>
    <property type="match status" value="1"/>
</dbReference>
<reference evidence="7 8" key="1">
    <citation type="submission" date="2020-08" db="EMBL/GenBank/DDBJ databases">
        <title>Sequencing the genomes of 1000 actinobacteria strains.</title>
        <authorList>
            <person name="Klenk H.-P."/>
        </authorList>
    </citation>
    <scope>NUCLEOTIDE SEQUENCE [LARGE SCALE GENOMIC DNA]</scope>
    <source>
        <strain evidence="7 8">DSM 46887</strain>
    </source>
</reference>
<evidence type="ECO:0000313" key="7">
    <source>
        <dbReference type="EMBL" id="MBB5821859.1"/>
    </source>
</evidence>
<keyword evidence="1" id="KW-1003">Cell membrane</keyword>
<evidence type="ECO:0000256" key="3">
    <source>
        <dbReference type="ARBA" id="ARBA00023136"/>
    </source>
</evidence>
<evidence type="ECO:0000256" key="5">
    <source>
        <dbReference type="ARBA" id="ARBA00023288"/>
    </source>
</evidence>
<keyword evidence="2 6" id="KW-0732">Signal</keyword>
<proteinExistence type="predicted"/>
<organism evidence="7 8">
    <name type="scientific">Streptosporangium becharense</name>
    <dbReference type="NCBI Taxonomy" id="1816182"/>
    <lineage>
        <taxon>Bacteria</taxon>
        <taxon>Bacillati</taxon>
        <taxon>Actinomycetota</taxon>
        <taxon>Actinomycetes</taxon>
        <taxon>Streptosporangiales</taxon>
        <taxon>Streptosporangiaceae</taxon>
        <taxon>Streptosporangium</taxon>
    </lineage>
</organism>
<evidence type="ECO:0000256" key="1">
    <source>
        <dbReference type="ARBA" id="ARBA00022475"/>
    </source>
</evidence>
<evidence type="ECO:0000256" key="6">
    <source>
        <dbReference type="SAM" id="SignalP"/>
    </source>
</evidence>
<protein>
    <submittedName>
        <fullName evidence="7">Multiple sugar transport system substrate-binding protein</fullName>
    </submittedName>
</protein>
<evidence type="ECO:0000256" key="4">
    <source>
        <dbReference type="ARBA" id="ARBA00023139"/>
    </source>
</evidence>
<dbReference type="CDD" id="cd13585">
    <property type="entry name" value="PBP2_TMBP_like"/>
    <property type="match status" value="1"/>
</dbReference>
<comment type="caution">
    <text evidence="7">The sequence shown here is derived from an EMBL/GenBank/DDBJ whole genome shotgun (WGS) entry which is preliminary data.</text>
</comment>
<keyword evidence="7" id="KW-0813">Transport</keyword>
<dbReference type="Gene3D" id="3.40.190.10">
    <property type="entry name" value="Periplasmic binding protein-like II"/>
    <property type="match status" value="1"/>
</dbReference>
<keyword evidence="5" id="KW-0449">Lipoprotein</keyword>
<keyword evidence="8" id="KW-1185">Reference proteome</keyword>
<sequence length="455" mass="48121">MGSKIPRATRLAAVAATVAAMGLTAACGGGSTGVPAAGPASAPASGDPANPVTLKFWSWVPDIQKAVDAFNSAHPGIKVQLETITAGPDGGYAKMLAGVKAGNAPDIAQVGYDSLPSFLVNGALEDITQHAAPHAAKFVDWQWQTGVFGGKVYAIPQASGPMGFYYRKDLFDKWGIQPPKTWDDFAAAARTIRQKDEDAYISTFAANQAPWMIALAQQAGQEWFSTEGDAWKVTIDNPDTRKVADYWQKMLDDKLVKTEADMSNAWYKDLQTGGIVGWIGGSWGDAIIRGNAPKTSGKWAVAPIPQWPGASAFTSASWGGGSASAVLKGTKHPAEATTFAVWLNSDPQSVNILLSAGYGWPSIKDTGQITNLQKDDTVFPFYGGQNIWDVFKEADAAVSSDWRWPPVSDALYASVTDNAKAAVQGEGTLADAFAKTQQAMVEQLKAKGLNVATGG</sequence>
<accession>A0A7W9IKQ8</accession>
<dbReference type="PANTHER" id="PTHR43649:SF33">
    <property type="entry name" value="POLYGALACTURONAN_RHAMNOGALACTURONAN-BINDING PROTEIN YTCQ"/>
    <property type="match status" value="1"/>
</dbReference>
<name>A0A7W9IKQ8_9ACTN</name>
<feature type="chain" id="PRO_5039146181" evidence="6">
    <location>
        <begin position="26"/>
        <end position="455"/>
    </location>
</feature>
<evidence type="ECO:0000256" key="2">
    <source>
        <dbReference type="ARBA" id="ARBA00022729"/>
    </source>
</evidence>
<dbReference type="InterPro" id="IPR050490">
    <property type="entry name" value="Bact_solute-bd_prot1"/>
</dbReference>
<keyword evidence="4" id="KW-0564">Palmitate</keyword>
<dbReference type="RefSeq" id="WP_184540975.1">
    <property type="nucleotide sequence ID" value="NZ_JACHMP010000001.1"/>
</dbReference>
<keyword evidence="3" id="KW-0472">Membrane</keyword>